<proteinExistence type="predicted"/>
<sequence length="130" mass="15465">MLVNIVQIYKHISYKQTIKTHEESFKDRWFDFSVNLMNFRSDKNEFSVGQTEIQKLGKRIKNVDPDQKNLILIKNTPYQGDPEKIRGLVVFATDPDSWIEIRGIRRDMVLNRCKTEFRNLTLIMPIRIHV</sequence>
<dbReference type="WBParaSite" id="nRc.2.0.1.t41548-RA">
    <property type="protein sequence ID" value="nRc.2.0.1.t41548-RA"/>
    <property type="gene ID" value="nRc.2.0.1.g41548"/>
</dbReference>
<organism evidence="1 2">
    <name type="scientific">Romanomermis culicivorax</name>
    <name type="common">Nematode worm</name>
    <dbReference type="NCBI Taxonomy" id="13658"/>
    <lineage>
        <taxon>Eukaryota</taxon>
        <taxon>Metazoa</taxon>
        <taxon>Ecdysozoa</taxon>
        <taxon>Nematoda</taxon>
        <taxon>Enoplea</taxon>
        <taxon>Dorylaimia</taxon>
        <taxon>Mermithida</taxon>
        <taxon>Mermithoidea</taxon>
        <taxon>Mermithidae</taxon>
        <taxon>Romanomermis</taxon>
    </lineage>
</organism>
<accession>A0A915KS06</accession>
<evidence type="ECO:0000313" key="2">
    <source>
        <dbReference type="WBParaSite" id="nRc.2.0.1.t41548-RA"/>
    </source>
</evidence>
<evidence type="ECO:0000313" key="1">
    <source>
        <dbReference type="Proteomes" id="UP000887565"/>
    </source>
</evidence>
<dbReference type="Proteomes" id="UP000887565">
    <property type="component" value="Unplaced"/>
</dbReference>
<keyword evidence="1" id="KW-1185">Reference proteome</keyword>
<reference evidence="2" key="1">
    <citation type="submission" date="2022-11" db="UniProtKB">
        <authorList>
            <consortium name="WormBaseParasite"/>
        </authorList>
    </citation>
    <scope>IDENTIFICATION</scope>
</reference>
<protein>
    <submittedName>
        <fullName evidence="2">Uncharacterized protein</fullName>
    </submittedName>
</protein>
<dbReference type="AlphaFoldDB" id="A0A915KS06"/>
<name>A0A915KS06_ROMCU</name>